<dbReference type="PANTHER" id="PTHR40980">
    <property type="entry name" value="PLUG DOMAIN-CONTAINING PROTEIN"/>
    <property type="match status" value="1"/>
</dbReference>
<evidence type="ECO:0000259" key="8">
    <source>
        <dbReference type="Pfam" id="PF07715"/>
    </source>
</evidence>
<comment type="caution">
    <text evidence="9">The sequence shown here is derived from an EMBL/GenBank/DDBJ whole genome shotgun (WGS) entry which is preliminary data.</text>
</comment>
<dbReference type="InterPro" id="IPR000531">
    <property type="entry name" value="Beta-barrel_TonB"/>
</dbReference>
<dbReference type="PANTHER" id="PTHR40980:SF4">
    <property type="entry name" value="TONB-DEPENDENT RECEPTOR-LIKE BETA-BARREL DOMAIN-CONTAINING PROTEIN"/>
    <property type="match status" value="1"/>
</dbReference>
<keyword evidence="3" id="KW-0998">Cell outer membrane</keyword>
<feature type="compositionally biased region" description="Basic and acidic residues" evidence="5">
    <location>
        <begin position="225"/>
        <end position="244"/>
    </location>
</feature>
<dbReference type="Gene3D" id="2.40.170.20">
    <property type="entry name" value="TonB-dependent receptor, beta-barrel domain"/>
    <property type="match status" value="1"/>
</dbReference>
<dbReference type="SUPFAM" id="SSF56935">
    <property type="entry name" value="Porins"/>
    <property type="match status" value="1"/>
</dbReference>
<name>A0ABT1QUJ2_9GAMM</name>
<dbReference type="Pfam" id="PF07715">
    <property type="entry name" value="Plug"/>
    <property type="match status" value="1"/>
</dbReference>
<proteinExistence type="inferred from homology"/>
<reference evidence="9" key="1">
    <citation type="submission" date="2022-07" db="EMBL/GenBank/DDBJ databases">
        <title>Tahibacter sp., a new gammaproteobacterium isolated from the silt sample collected at pig farm.</title>
        <authorList>
            <person name="Chen H."/>
        </authorList>
    </citation>
    <scope>NUCLEOTIDE SEQUENCE</scope>
    <source>
        <strain evidence="9">P2K</strain>
    </source>
</reference>
<evidence type="ECO:0000313" key="10">
    <source>
        <dbReference type="Proteomes" id="UP001165498"/>
    </source>
</evidence>
<keyword evidence="4" id="KW-0798">TonB box</keyword>
<organism evidence="9 10">
    <name type="scientific">Tahibacter harae</name>
    <dbReference type="NCBI Taxonomy" id="2963937"/>
    <lineage>
        <taxon>Bacteria</taxon>
        <taxon>Pseudomonadati</taxon>
        <taxon>Pseudomonadota</taxon>
        <taxon>Gammaproteobacteria</taxon>
        <taxon>Lysobacterales</taxon>
        <taxon>Rhodanobacteraceae</taxon>
        <taxon>Tahibacter</taxon>
    </lineage>
</organism>
<keyword evidence="6" id="KW-0732">Signal</keyword>
<evidence type="ECO:0000256" key="1">
    <source>
        <dbReference type="ARBA" id="ARBA00004442"/>
    </source>
</evidence>
<feature type="signal peptide" evidence="6">
    <location>
        <begin position="1"/>
        <end position="18"/>
    </location>
</feature>
<evidence type="ECO:0000256" key="3">
    <source>
        <dbReference type="ARBA" id="ARBA00023237"/>
    </source>
</evidence>
<dbReference type="InterPro" id="IPR036942">
    <property type="entry name" value="Beta-barrel_TonB_sf"/>
</dbReference>
<dbReference type="InterPro" id="IPR037066">
    <property type="entry name" value="Plug_dom_sf"/>
</dbReference>
<dbReference type="Gene3D" id="2.170.130.10">
    <property type="entry name" value="TonB-dependent receptor, plug domain"/>
    <property type="match status" value="1"/>
</dbReference>
<evidence type="ECO:0000256" key="4">
    <source>
        <dbReference type="RuleBase" id="RU003357"/>
    </source>
</evidence>
<keyword evidence="10" id="KW-1185">Reference proteome</keyword>
<protein>
    <submittedName>
        <fullName evidence="9">TonB-dependent receptor</fullName>
    </submittedName>
</protein>
<comment type="subcellular location">
    <subcellularLocation>
        <location evidence="1 4">Cell outer membrane</location>
    </subcellularLocation>
</comment>
<dbReference type="EMBL" id="JANFQO010000013">
    <property type="protein sequence ID" value="MCQ4165961.1"/>
    <property type="molecule type" value="Genomic_DNA"/>
</dbReference>
<keyword evidence="2 4" id="KW-0472">Membrane</keyword>
<dbReference type="Proteomes" id="UP001165498">
    <property type="component" value="Unassembled WGS sequence"/>
</dbReference>
<keyword evidence="9" id="KW-0675">Receptor</keyword>
<evidence type="ECO:0000313" key="9">
    <source>
        <dbReference type="EMBL" id="MCQ4165961.1"/>
    </source>
</evidence>
<feature type="region of interest" description="Disordered" evidence="5">
    <location>
        <begin position="225"/>
        <end position="245"/>
    </location>
</feature>
<evidence type="ECO:0000259" key="7">
    <source>
        <dbReference type="Pfam" id="PF00593"/>
    </source>
</evidence>
<evidence type="ECO:0000256" key="6">
    <source>
        <dbReference type="SAM" id="SignalP"/>
    </source>
</evidence>
<gene>
    <name evidence="9" type="ORF">NM961_14665</name>
</gene>
<dbReference type="RefSeq" id="WP_255915149.1">
    <property type="nucleotide sequence ID" value="NZ_JANFQO010000013.1"/>
</dbReference>
<evidence type="ECO:0000256" key="5">
    <source>
        <dbReference type="SAM" id="MobiDB-lite"/>
    </source>
</evidence>
<comment type="similarity">
    <text evidence="4">Belongs to the TonB-dependent receptor family.</text>
</comment>
<sequence>MKKHVLALALLQALSGFAASGAVLAGGSAEAQPDAAPVTELDKVLVTGEITYRDRADEIAPVLAYDLEFFQRFEPRTVGDMLKRVPSVAFVSDVLEYDGARLRGLDPGYTQILINGKKVPGGGDDRSFFVDRIPAEVVERIEIVRSASANRSGDAVAGAINIVLRDAYEFDGGYLRAGVSHFDDGENKPTAAAVASGEFAGGRLLAGVSHQGRYNPKSKLSLRYDEPRGAFDNREDQSDVRDGTDDSLNLSYAREIGAGKLNLSGLYVRTDRSETEHSLEYNDRRSTARDNLLSLNDQVAAIRQHNIAVKGDYRIDHADGARTALDFSYARMKDATRDVEQEIGYDDEDTPPSFDESEGALQLSRLRDSERGISLSHARSAGAARMEFGLDYSDKRRDFRLDLSEVDTDEEGAPLPPYVEFDTSASRIRERRADPYLMFSGKGRALSWEAGLRYETTRSEVGAGGERHTRDYKLPLPSAHLRWDLGDADRLSFSVARTVRRPNFNYLLPVLLEGEYGDNDFVGNPRLSLEKAWGVDLGFEHRLGRHGVVGVNLFYRDVTDLIEISNTGAASATALEDFEDEVAEFLEENPGATPATPGYPVLDPDSFVYTASNVGDGQVYGVEFDLSTPLTALNLPDTGVFLNYSWLDSRVRDTLGRRRFNDQARSVLNVGFIQDLPGLQASFGVSYRRQGQALSRVLAEEVETRYGADLETFIEKRFGTQWSVRLTGTNLLDASKDEYFHKFDTLDDQLGRDYDEYEIEREKAGPVYQLVARYAW</sequence>
<dbReference type="Pfam" id="PF00593">
    <property type="entry name" value="TonB_dep_Rec_b-barrel"/>
    <property type="match status" value="1"/>
</dbReference>
<evidence type="ECO:0000256" key="2">
    <source>
        <dbReference type="ARBA" id="ARBA00023136"/>
    </source>
</evidence>
<feature type="domain" description="TonB-dependent receptor plug" evidence="8">
    <location>
        <begin position="60"/>
        <end position="159"/>
    </location>
</feature>
<accession>A0ABT1QUJ2</accession>
<feature type="domain" description="TonB-dependent receptor-like beta-barrel" evidence="7">
    <location>
        <begin position="241"/>
        <end position="730"/>
    </location>
</feature>
<feature type="chain" id="PRO_5046388535" evidence="6">
    <location>
        <begin position="19"/>
        <end position="776"/>
    </location>
</feature>
<dbReference type="InterPro" id="IPR012910">
    <property type="entry name" value="Plug_dom"/>
</dbReference>